<evidence type="ECO:0000313" key="2">
    <source>
        <dbReference type="EMBL" id="SEL94321.1"/>
    </source>
</evidence>
<feature type="domain" description="Reverse transcriptase" evidence="1">
    <location>
        <begin position="1"/>
        <end position="123"/>
    </location>
</feature>
<evidence type="ECO:0000259" key="1">
    <source>
        <dbReference type="PROSITE" id="PS50878"/>
    </source>
</evidence>
<dbReference type="RefSeq" id="WP_309147459.1">
    <property type="nucleotide sequence ID" value="NZ_FNSR01000001.1"/>
</dbReference>
<accession>A0A1H7UBI8</accession>
<dbReference type="PROSITE" id="PS50878">
    <property type="entry name" value="RT_POL"/>
    <property type="match status" value="1"/>
</dbReference>
<dbReference type="EMBL" id="FOAJ01000018">
    <property type="protein sequence ID" value="SEL94321.1"/>
    <property type="molecule type" value="Genomic_DNA"/>
</dbReference>
<proteinExistence type="predicted"/>
<dbReference type="InterPro" id="IPR043502">
    <property type="entry name" value="DNA/RNA_pol_sf"/>
</dbReference>
<dbReference type="Proteomes" id="UP000199120">
    <property type="component" value="Unassembled WGS sequence"/>
</dbReference>
<dbReference type="CDD" id="cd01646">
    <property type="entry name" value="RT_Bac_retron_I"/>
    <property type="match status" value="1"/>
</dbReference>
<reference evidence="3" key="1">
    <citation type="submission" date="2016-10" db="EMBL/GenBank/DDBJ databases">
        <authorList>
            <person name="Varghese N."/>
            <person name="Submissions S."/>
        </authorList>
    </citation>
    <scope>NUCLEOTIDE SEQUENCE [LARGE SCALE GENOMIC DNA]</scope>
    <source>
        <strain evidence="3">LMG 26416</strain>
    </source>
</reference>
<sequence length="201" mass="22441">MHDPRADFAHRGDPARMNLVPLQKRLLGQLAHLGLPIGNLSSQFFANVYLDVPDPHAKHQLRARHYVRYVDDFVFLHESAGWLNAVFADVTAFLPERLGLQINPRKTILQPIDLGVDFVGQVIKPWRRETRKRTRNEALGRIAATPATDLMQVANSCFGLLRPATASHHDRATLANGLRPRGHAVDAAFTKIYWGSASGVD</sequence>
<evidence type="ECO:0000313" key="3">
    <source>
        <dbReference type="Proteomes" id="UP000199120"/>
    </source>
</evidence>
<dbReference type="SUPFAM" id="SSF56672">
    <property type="entry name" value="DNA/RNA polymerases"/>
    <property type="match status" value="1"/>
</dbReference>
<dbReference type="AlphaFoldDB" id="A0A1H7UBI8"/>
<gene>
    <name evidence="2" type="ORF">SAMN05192542_11890</name>
</gene>
<name>A0A1H7UBI8_9BURK</name>
<keyword evidence="3" id="KW-1185">Reference proteome</keyword>
<dbReference type="InterPro" id="IPR000477">
    <property type="entry name" value="RT_dom"/>
</dbReference>
<protein>
    <recommendedName>
        <fullName evidence="1">Reverse transcriptase domain-containing protein</fullName>
    </recommendedName>
</protein>
<organism evidence="2 3">
    <name type="scientific">Paraburkholderia caballeronis</name>
    <dbReference type="NCBI Taxonomy" id="416943"/>
    <lineage>
        <taxon>Bacteria</taxon>
        <taxon>Pseudomonadati</taxon>
        <taxon>Pseudomonadota</taxon>
        <taxon>Betaproteobacteria</taxon>
        <taxon>Burkholderiales</taxon>
        <taxon>Burkholderiaceae</taxon>
        <taxon>Paraburkholderia</taxon>
    </lineage>
</organism>